<dbReference type="InterPro" id="IPR044179">
    <property type="entry name" value="PPR5-like"/>
</dbReference>
<dbReference type="Pfam" id="PF13041">
    <property type="entry name" value="PPR_2"/>
    <property type="match status" value="2"/>
</dbReference>
<evidence type="ECO:0000313" key="4">
    <source>
        <dbReference type="Proteomes" id="UP000734854"/>
    </source>
</evidence>
<proteinExistence type="inferred from homology"/>
<name>A0A8J5L822_ZINOF</name>
<dbReference type="EMBL" id="JACMSC010000006">
    <property type="protein sequence ID" value="KAG6517396.1"/>
    <property type="molecule type" value="Genomic_DNA"/>
</dbReference>
<accession>A0A8J5L822</accession>
<feature type="repeat" description="PPR" evidence="2">
    <location>
        <begin position="253"/>
        <end position="287"/>
    </location>
</feature>
<keyword evidence="4" id="KW-1185">Reference proteome</keyword>
<dbReference type="InterPro" id="IPR002885">
    <property type="entry name" value="PPR_rpt"/>
</dbReference>
<dbReference type="PROSITE" id="PS51375">
    <property type="entry name" value="PPR"/>
    <property type="match status" value="1"/>
</dbReference>
<organism evidence="3 4">
    <name type="scientific">Zingiber officinale</name>
    <name type="common">Ginger</name>
    <name type="synonym">Amomum zingiber</name>
    <dbReference type="NCBI Taxonomy" id="94328"/>
    <lineage>
        <taxon>Eukaryota</taxon>
        <taxon>Viridiplantae</taxon>
        <taxon>Streptophyta</taxon>
        <taxon>Embryophyta</taxon>
        <taxon>Tracheophyta</taxon>
        <taxon>Spermatophyta</taxon>
        <taxon>Magnoliopsida</taxon>
        <taxon>Liliopsida</taxon>
        <taxon>Zingiberales</taxon>
        <taxon>Zingiberaceae</taxon>
        <taxon>Zingiber</taxon>
    </lineage>
</organism>
<protein>
    <recommendedName>
        <fullName evidence="5">Pentatricopeptide repeat-containing protein</fullName>
    </recommendedName>
</protein>
<evidence type="ECO:0000256" key="2">
    <source>
        <dbReference type="PROSITE-ProRule" id="PRU00708"/>
    </source>
</evidence>
<dbReference type="Proteomes" id="UP000734854">
    <property type="component" value="Unassembled WGS sequence"/>
</dbReference>
<sequence>MARKQLVALLLLRRRFSSLRSSIPRFRSPTLARRPHAAPSGPRWFCSDDISDLRERILLLSESHSEVSKEDKESLRFSVHALADELLALPDGQGLEASLGSGCFPDLLRRPPAGFASVELLSRLQSHPLLALQVFDWRKKLSCEISVLPEEYSKAITLAGRTKNDTLATELFCDAVAAGINETCIYNALMSTCMYNGLTNKAILVFEDLKKDAKCKPTIVTYNILLSLFSRSMLMDHLEKVLKEIEDSELPYTINTYNTVIAAYVTAWRWDKVENIYQSMLEGPIKPDDSTLFLMLRGYAYSGNLEKMEQIYDQVKETVNSQQMTLLRTMICAYTKSSQPDRIKKVEALMKLIPEDEYRAWLNVLLIRMYAQEGLIEVMERLIAEAFQRQTIVTTTGVMLSILSGYFNNNAVDRLAGFLKKAESAGWRLCRSLYHCKMVMYGQQNRLGEMHGVLDEMENFRFDRTRKTFLIMYKAYASTGRRSEAESVFGMMWKHGLGNSDDAFVT</sequence>
<dbReference type="AlphaFoldDB" id="A0A8J5L822"/>
<evidence type="ECO:0000313" key="3">
    <source>
        <dbReference type="EMBL" id="KAG6517396.1"/>
    </source>
</evidence>
<evidence type="ECO:0008006" key="5">
    <source>
        <dbReference type="Google" id="ProtNLM"/>
    </source>
</evidence>
<comment type="caution">
    <text evidence="3">The sequence shown here is derived from an EMBL/GenBank/DDBJ whole genome shotgun (WGS) entry which is preliminary data.</text>
</comment>
<dbReference type="NCBIfam" id="TIGR00756">
    <property type="entry name" value="PPR"/>
    <property type="match status" value="2"/>
</dbReference>
<comment type="similarity">
    <text evidence="1">Belongs to the PPR family. P subfamily.</text>
</comment>
<gene>
    <name evidence="3" type="ORF">ZIOFF_020782</name>
</gene>
<dbReference type="GO" id="GO:0003729">
    <property type="term" value="F:mRNA binding"/>
    <property type="evidence" value="ECO:0007669"/>
    <property type="project" value="InterPro"/>
</dbReference>
<dbReference type="Pfam" id="PF01535">
    <property type="entry name" value="PPR"/>
    <property type="match status" value="1"/>
</dbReference>
<dbReference type="OrthoDB" id="185373at2759"/>
<reference evidence="3 4" key="1">
    <citation type="submission" date="2020-08" db="EMBL/GenBank/DDBJ databases">
        <title>Plant Genome Project.</title>
        <authorList>
            <person name="Zhang R.-G."/>
        </authorList>
    </citation>
    <scope>NUCLEOTIDE SEQUENCE [LARGE SCALE GENOMIC DNA]</scope>
    <source>
        <tissue evidence="3">Rhizome</tissue>
    </source>
</reference>
<dbReference type="PANTHER" id="PTHR47874:SF1">
    <property type="entry name" value="OS05G0407900 PROTEIN"/>
    <property type="match status" value="1"/>
</dbReference>
<dbReference type="PANTHER" id="PTHR47874">
    <property type="entry name" value="EXPRESSED PROTEIN"/>
    <property type="match status" value="1"/>
</dbReference>
<evidence type="ECO:0000256" key="1">
    <source>
        <dbReference type="ARBA" id="ARBA00007626"/>
    </source>
</evidence>